<dbReference type="EMBL" id="CP028858">
    <property type="protein sequence ID" value="AWB27220.1"/>
    <property type="molecule type" value="Genomic_DNA"/>
</dbReference>
<dbReference type="GeneID" id="36511970"/>
<keyword evidence="3" id="KW-1185">Reference proteome</keyword>
<keyword evidence="1" id="KW-0812">Transmembrane</keyword>
<dbReference type="InterPro" id="IPR058337">
    <property type="entry name" value="DUF8024"/>
</dbReference>
<organism evidence="2 3">
    <name type="scientific">Halococcoides cellulosivorans</name>
    <dbReference type="NCBI Taxonomy" id="1679096"/>
    <lineage>
        <taxon>Archaea</taxon>
        <taxon>Methanobacteriati</taxon>
        <taxon>Methanobacteriota</taxon>
        <taxon>Stenosarchaea group</taxon>
        <taxon>Halobacteria</taxon>
        <taxon>Halobacteriales</taxon>
        <taxon>Haloarculaceae</taxon>
        <taxon>Halococcoides</taxon>
    </lineage>
</organism>
<keyword evidence="1" id="KW-0472">Membrane</keyword>
<keyword evidence="1" id="KW-1133">Transmembrane helix</keyword>
<name>A0A2R4X094_9EURY</name>
<accession>A0A2R4X094</accession>
<feature type="transmembrane region" description="Helical" evidence="1">
    <location>
        <begin position="31"/>
        <end position="60"/>
    </location>
</feature>
<evidence type="ECO:0000313" key="2">
    <source>
        <dbReference type="EMBL" id="AWB27220.1"/>
    </source>
</evidence>
<gene>
    <name evidence="2" type="ORF">HARCEL1_05645</name>
</gene>
<dbReference type="AlphaFoldDB" id="A0A2R4X094"/>
<proteinExistence type="predicted"/>
<reference evidence="2 3" key="1">
    <citation type="submission" date="2018-04" db="EMBL/GenBank/DDBJ databases">
        <title>Halococcoides cellulosivorans gen. nov., sp. nov., an extremely halophilic cellulose-utilizing haloarchaeon from hypersaline lakes.</title>
        <authorList>
            <person name="Sorokin D.Y."/>
            <person name="Toshchakov S.V."/>
            <person name="Samarov N.I."/>
            <person name="Korzhenkov A."/>
            <person name="Kublanov I.V."/>
        </authorList>
    </citation>
    <scope>NUCLEOTIDE SEQUENCE [LARGE SCALE GENOMIC DNA]</scope>
    <source>
        <strain evidence="2 3">HArcel1</strain>
    </source>
</reference>
<sequence length="73" mass="7513">MIEALLTRLLGDALAMPGKFIDIATADVVSALLVAMGGLLVTVALGLFGGLALGAGIDLFRSPRIGRRHPRGD</sequence>
<dbReference type="RefSeq" id="WP_108381589.1">
    <property type="nucleotide sequence ID" value="NZ_CP028858.1"/>
</dbReference>
<dbReference type="Proteomes" id="UP000244727">
    <property type="component" value="Chromosome"/>
</dbReference>
<protein>
    <submittedName>
        <fullName evidence="2">Uncharacterized protein</fullName>
    </submittedName>
</protein>
<evidence type="ECO:0000256" key="1">
    <source>
        <dbReference type="SAM" id="Phobius"/>
    </source>
</evidence>
<dbReference type="Pfam" id="PF26067">
    <property type="entry name" value="DUF8024"/>
    <property type="match status" value="1"/>
</dbReference>
<evidence type="ECO:0000313" key="3">
    <source>
        <dbReference type="Proteomes" id="UP000244727"/>
    </source>
</evidence>
<dbReference type="KEGG" id="harc:HARCEL1_05645"/>